<dbReference type="InterPro" id="IPR010106">
    <property type="entry name" value="RpnA"/>
</dbReference>
<name>A0A927UD71_9FIRM</name>
<protein>
    <submittedName>
        <fullName evidence="1">Rpn family recombination-promoting nuclease/putative transposase</fullName>
    </submittedName>
</protein>
<dbReference type="AlphaFoldDB" id="A0A927UD71"/>
<comment type="caution">
    <text evidence="1">The sequence shown here is derived from an EMBL/GenBank/DDBJ whole genome shotgun (WGS) entry which is preliminary data.</text>
</comment>
<dbReference type="Proteomes" id="UP000766246">
    <property type="component" value="Unassembled WGS sequence"/>
</dbReference>
<dbReference type="Pfam" id="PF12784">
    <property type="entry name" value="PDDEXK_2"/>
    <property type="match status" value="1"/>
</dbReference>
<accession>A0A927UD71</accession>
<evidence type="ECO:0000313" key="2">
    <source>
        <dbReference type="Proteomes" id="UP000766246"/>
    </source>
</evidence>
<evidence type="ECO:0000313" key="1">
    <source>
        <dbReference type="EMBL" id="MBE5919722.1"/>
    </source>
</evidence>
<proteinExistence type="predicted"/>
<gene>
    <name evidence="1" type="ORF">E7272_07730</name>
</gene>
<dbReference type="NCBIfam" id="TIGR01784">
    <property type="entry name" value="T_den_put_tspse"/>
    <property type="match status" value="1"/>
</dbReference>
<reference evidence="1" key="1">
    <citation type="submission" date="2019-04" db="EMBL/GenBank/DDBJ databases">
        <title>Evolution of Biomass-Degrading Anaerobic Consortia Revealed by Metagenomics.</title>
        <authorList>
            <person name="Peng X."/>
        </authorList>
    </citation>
    <scope>NUCLEOTIDE SEQUENCE</scope>
    <source>
        <strain evidence="1">SIG311</strain>
    </source>
</reference>
<organism evidence="1 2">
    <name type="scientific">Pseudobutyrivibrio ruminis</name>
    <dbReference type="NCBI Taxonomy" id="46206"/>
    <lineage>
        <taxon>Bacteria</taxon>
        <taxon>Bacillati</taxon>
        <taxon>Bacillota</taxon>
        <taxon>Clostridia</taxon>
        <taxon>Lachnospirales</taxon>
        <taxon>Lachnospiraceae</taxon>
        <taxon>Pseudobutyrivibrio</taxon>
    </lineage>
</organism>
<dbReference type="EMBL" id="SVER01000017">
    <property type="protein sequence ID" value="MBE5919722.1"/>
    <property type="molecule type" value="Genomic_DNA"/>
</dbReference>
<sequence>MLPLFIIKNGGSTMAKDYSELVFSDDFMFCKVLVNNPDICRELISLILKKDISNIKIPEKQKPIEITADGKGIRLDVYVEGEDEDVVYDIEMQTTLNKNLPKRTRYYQGMIDLDLIERGADFSELKKSYIIFVCLTDPFDRNASVYTMQNRCDEFDDLYLNDEAIKIFLNAKGNSKDISTDLKDFLNYIATGKAEGSFSKAIEKEVEKARNKEEWRTEYMTLEMRYKEKFNEGRAEGKAEGKAEGLAEGIAKERNTSILNMLKSGKTPEQISEFCGYTIDEIMAVKMQ</sequence>